<evidence type="ECO:0000256" key="1">
    <source>
        <dbReference type="SAM" id="Phobius"/>
    </source>
</evidence>
<sequence length="377" mass="41495">MTESVNRHCNGVKTILHLIDTTGPGGAETVFIQLADLLRQRGYRSLVVIHGPGWVHDELQRRGLAPLVVAVTGGFAVGLLWQLLRLVRREKVDVIQSHLLGSNVYAAMVGLLARVPVVATYHGMVDINPRERFRRIKHRAMKWGIRRYVTVSRRLLDSVCAQNLLDPDKTTVVYNGIETEKYRPNQSSRLRRQLQVADDALLVGSLGNIRSAKAYDVLIEAAARVVPDYPNLHFIVAGHQKEPLMSELNRQVVELGLADHIHFIGFYEDSADFLGQLDYFVLCSSSEGFSISTIEAMATGLPVLVTRCGGPEEIVSHGENGWMVPPGDPAALAQALAQLIADAGLSHKLGAAGLAHVRNTFDVQAMLNGYEAIYTRL</sequence>
<dbReference type="Pfam" id="PF13439">
    <property type="entry name" value="Glyco_transf_4"/>
    <property type="match status" value="1"/>
</dbReference>
<dbReference type="EMBL" id="VHSG01000020">
    <property type="protein sequence ID" value="TQV71758.1"/>
    <property type="molecule type" value="Genomic_DNA"/>
</dbReference>
<proteinExistence type="predicted"/>
<feature type="transmembrane region" description="Helical" evidence="1">
    <location>
        <begin position="64"/>
        <end position="84"/>
    </location>
</feature>
<keyword evidence="5" id="KW-1185">Reference proteome</keyword>
<dbReference type="OrthoDB" id="9055506at2"/>
<dbReference type="InterPro" id="IPR001296">
    <property type="entry name" value="Glyco_trans_1"/>
</dbReference>
<feature type="domain" description="Glycosyltransferase subfamily 4-like N-terminal" evidence="3">
    <location>
        <begin position="24"/>
        <end position="181"/>
    </location>
</feature>
<feature type="domain" description="Glycosyl transferase family 1" evidence="2">
    <location>
        <begin position="189"/>
        <end position="353"/>
    </location>
</feature>
<dbReference type="GO" id="GO:0016757">
    <property type="term" value="F:glycosyltransferase activity"/>
    <property type="evidence" value="ECO:0007669"/>
    <property type="project" value="InterPro"/>
</dbReference>
<accession>A0A545T3I4</accession>
<reference evidence="4 5" key="1">
    <citation type="submission" date="2019-06" db="EMBL/GenBank/DDBJ databases">
        <title>Whole genome sequence for Cellvibrionaceae sp. R142.</title>
        <authorList>
            <person name="Wang G."/>
        </authorList>
    </citation>
    <scope>NUCLEOTIDE SEQUENCE [LARGE SCALE GENOMIC DNA]</scope>
    <source>
        <strain evidence="4 5">R142</strain>
    </source>
</reference>
<protein>
    <submittedName>
        <fullName evidence="4">Glycosyltransferase</fullName>
    </submittedName>
</protein>
<dbReference type="PANTHER" id="PTHR12526">
    <property type="entry name" value="GLYCOSYLTRANSFERASE"/>
    <property type="match status" value="1"/>
</dbReference>
<dbReference type="PANTHER" id="PTHR12526:SF630">
    <property type="entry name" value="GLYCOSYLTRANSFERASE"/>
    <property type="match status" value="1"/>
</dbReference>
<feature type="transmembrane region" description="Helical" evidence="1">
    <location>
        <begin position="104"/>
        <end position="125"/>
    </location>
</feature>
<dbReference type="Proteomes" id="UP000319732">
    <property type="component" value="Unassembled WGS sequence"/>
</dbReference>
<dbReference type="AlphaFoldDB" id="A0A545T3I4"/>
<evidence type="ECO:0000313" key="4">
    <source>
        <dbReference type="EMBL" id="TQV71758.1"/>
    </source>
</evidence>
<evidence type="ECO:0000259" key="2">
    <source>
        <dbReference type="Pfam" id="PF00534"/>
    </source>
</evidence>
<dbReference type="Gene3D" id="3.40.50.2000">
    <property type="entry name" value="Glycogen Phosphorylase B"/>
    <property type="match status" value="2"/>
</dbReference>
<keyword evidence="1" id="KW-0812">Transmembrane</keyword>
<name>A0A545T3I4_9GAMM</name>
<comment type="caution">
    <text evidence="4">The sequence shown here is derived from an EMBL/GenBank/DDBJ whole genome shotgun (WGS) entry which is preliminary data.</text>
</comment>
<dbReference type="Pfam" id="PF00534">
    <property type="entry name" value="Glycos_transf_1"/>
    <property type="match status" value="1"/>
</dbReference>
<keyword evidence="1" id="KW-1133">Transmembrane helix</keyword>
<evidence type="ECO:0000313" key="5">
    <source>
        <dbReference type="Proteomes" id="UP000319732"/>
    </source>
</evidence>
<dbReference type="SUPFAM" id="SSF53756">
    <property type="entry name" value="UDP-Glycosyltransferase/glycogen phosphorylase"/>
    <property type="match status" value="1"/>
</dbReference>
<dbReference type="GO" id="GO:1901135">
    <property type="term" value="P:carbohydrate derivative metabolic process"/>
    <property type="evidence" value="ECO:0007669"/>
    <property type="project" value="UniProtKB-ARBA"/>
</dbReference>
<evidence type="ECO:0000259" key="3">
    <source>
        <dbReference type="Pfam" id="PF13439"/>
    </source>
</evidence>
<organism evidence="4 5">
    <name type="scientific">Exilibacterium tricleocarpae</name>
    <dbReference type="NCBI Taxonomy" id="2591008"/>
    <lineage>
        <taxon>Bacteria</taxon>
        <taxon>Pseudomonadati</taxon>
        <taxon>Pseudomonadota</taxon>
        <taxon>Gammaproteobacteria</taxon>
        <taxon>Cellvibrionales</taxon>
        <taxon>Cellvibrionaceae</taxon>
        <taxon>Exilibacterium</taxon>
    </lineage>
</organism>
<keyword evidence="1" id="KW-0472">Membrane</keyword>
<dbReference type="InterPro" id="IPR028098">
    <property type="entry name" value="Glyco_trans_4-like_N"/>
</dbReference>
<gene>
    <name evidence="4" type="ORF">FKG94_19100</name>
</gene>
<keyword evidence="4" id="KW-0808">Transferase</keyword>